<dbReference type="PANTHER" id="PTHR15892">
    <property type="entry name" value="MITOCHONDRIAL RIBOSOMAL PROTEIN L30"/>
    <property type="match status" value="1"/>
</dbReference>
<dbReference type="RefSeq" id="WP_029053261.1">
    <property type="nucleotide sequence ID" value="NZ_CP015108.1"/>
</dbReference>
<evidence type="ECO:0000256" key="2">
    <source>
        <dbReference type="ARBA" id="ARBA00011838"/>
    </source>
</evidence>
<evidence type="ECO:0000256" key="4">
    <source>
        <dbReference type="ARBA" id="ARBA00023274"/>
    </source>
</evidence>
<dbReference type="InterPro" id="IPR016082">
    <property type="entry name" value="Ribosomal_uL30_ferredoxin-like"/>
</dbReference>
<keyword evidence="9" id="KW-1185">Reference proteome</keyword>
<dbReference type="PROSITE" id="PS00634">
    <property type="entry name" value="RIBOSOMAL_L30"/>
    <property type="match status" value="1"/>
</dbReference>
<evidence type="ECO:0000313" key="9">
    <source>
        <dbReference type="Proteomes" id="UP000192486"/>
    </source>
</evidence>
<dbReference type="SUPFAM" id="SSF55129">
    <property type="entry name" value="Ribosomal protein L30p/L7e"/>
    <property type="match status" value="1"/>
</dbReference>
<evidence type="ECO:0000256" key="5">
    <source>
        <dbReference type="HAMAP-Rule" id="MF_01371"/>
    </source>
</evidence>
<keyword evidence="4 5" id="KW-0687">Ribonucleoprotein</keyword>
<evidence type="ECO:0000259" key="7">
    <source>
        <dbReference type="Pfam" id="PF00327"/>
    </source>
</evidence>
<reference evidence="8 9" key="1">
    <citation type="submission" date="2016-04" db="EMBL/GenBank/DDBJ databases">
        <title>Comparative Genomics and Epigenetics of Sporosarcina ureae.</title>
        <authorList>
            <person name="Oliver A.S."/>
            <person name="Cooper K.K."/>
        </authorList>
    </citation>
    <scope>NUCLEOTIDE SEQUENCE [LARGE SCALE GENOMIC DNA]</scope>
    <source>
        <strain evidence="8 9">S204</strain>
    </source>
</reference>
<gene>
    <name evidence="5" type="primary">rpmD</name>
    <name evidence="8" type="ORF">SporoS204_10425</name>
</gene>
<dbReference type="PIRSF" id="PIRSF002211">
    <property type="entry name" value="Ribosomal_L30_bac-type"/>
    <property type="match status" value="1"/>
</dbReference>
<feature type="domain" description="Large ribosomal subunit protein uL30-like ferredoxin-like fold" evidence="7">
    <location>
        <begin position="6"/>
        <end position="55"/>
    </location>
</feature>
<dbReference type="PANTHER" id="PTHR15892:SF2">
    <property type="entry name" value="LARGE RIBOSOMAL SUBUNIT PROTEIN UL30M"/>
    <property type="match status" value="1"/>
</dbReference>
<name>A0ABM6JWF7_SPOUR</name>
<dbReference type="NCBIfam" id="TIGR01308">
    <property type="entry name" value="rpmD_bact"/>
    <property type="match status" value="1"/>
</dbReference>
<keyword evidence="3 5" id="KW-0689">Ribosomal protein</keyword>
<dbReference type="EMBL" id="CP015108">
    <property type="protein sequence ID" value="ARF14526.1"/>
    <property type="molecule type" value="Genomic_DNA"/>
</dbReference>
<evidence type="ECO:0000256" key="6">
    <source>
        <dbReference type="RuleBase" id="RU003734"/>
    </source>
</evidence>
<dbReference type="InterPro" id="IPR036919">
    <property type="entry name" value="Ribo_uL30_ferredoxin-like_sf"/>
</dbReference>
<comment type="similarity">
    <text evidence="1 5 6">Belongs to the universal ribosomal protein uL30 family.</text>
</comment>
<sequence>MTNKLEVTLTKSVIGSKPTQRKTIEALGLRKLNQTVEHQSNDAIRGMITKVSHLVTVKEI</sequence>
<accession>A0ABM6JWF7</accession>
<organism evidence="8 9">
    <name type="scientific">Sporosarcina ureae</name>
    <dbReference type="NCBI Taxonomy" id="1571"/>
    <lineage>
        <taxon>Bacteria</taxon>
        <taxon>Bacillati</taxon>
        <taxon>Bacillota</taxon>
        <taxon>Bacilli</taxon>
        <taxon>Bacillales</taxon>
        <taxon>Caryophanaceae</taxon>
        <taxon>Sporosarcina</taxon>
    </lineage>
</organism>
<dbReference type="Gene3D" id="3.30.1390.20">
    <property type="entry name" value="Ribosomal protein L30, ferredoxin-like fold domain"/>
    <property type="match status" value="1"/>
</dbReference>
<dbReference type="CDD" id="cd01658">
    <property type="entry name" value="Ribosomal_L30"/>
    <property type="match status" value="1"/>
</dbReference>
<dbReference type="GO" id="GO:0005840">
    <property type="term" value="C:ribosome"/>
    <property type="evidence" value="ECO:0007669"/>
    <property type="project" value="UniProtKB-KW"/>
</dbReference>
<dbReference type="Proteomes" id="UP000192486">
    <property type="component" value="Chromosome"/>
</dbReference>
<evidence type="ECO:0000256" key="1">
    <source>
        <dbReference type="ARBA" id="ARBA00007594"/>
    </source>
</evidence>
<dbReference type="InterPro" id="IPR005996">
    <property type="entry name" value="Ribosomal_uL30_bac-type"/>
</dbReference>
<protein>
    <recommendedName>
        <fullName evidence="5">Large ribosomal subunit protein uL30</fullName>
    </recommendedName>
</protein>
<dbReference type="HAMAP" id="MF_01371_B">
    <property type="entry name" value="Ribosomal_uL30_B"/>
    <property type="match status" value="1"/>
</dbReference>
<proteinExistence type="inferred from homology"/>
<evidence type="ECO:0000313" key="8">
    <source>
        <dbReference type="EMBL" id="ARF14526.1"/>
    </source>
</evidence>
<dbReference type="Pfam" id="PF00327">
    <property type="entry name" value="Ribosomal_L30"/>
    <property type="match status" value="1"/>
</dbReference>
<comment type="subunit">
    <text evidence="2 5">Part of the 50S ribosomal subunit.</text>
</comment>
<evidence type="ECO:0000256" key="3">
    <source>
        <dbReference type="ARBA" id="ARBA00022980"/>
    </source>
</evidence>
<dbReference type="InterPro" id="IPR018038">
    <property type="entry name" value="Ribosomal_uL30_CS"/>
</dbReference>